<evidence type="ECO:0000256" key="1">
    <source>
        <dbReference type="ARBA" id="ARBA00010641"/>
    </source>
</evidence>
<comment type="caution">
    <text evidence="9">The sequence shown here is derived from an EMBL/GenBank/DDBJ whole genome shotgun (WGS) entry which is preliminary data.</text>
</comment>
<feature type="domain" description="RNA polymerase sigma factor 70 region 4 type 2" evidence="8">
    <location>
        <begin position="133"/>
        <end position="183"/>
    </location>
</feature>
<feature type="domain" description="RNA polymerase sigma-70 region 2" evidence="7">
    <location>
        <begin position="44"/>
        <end position="109"/>
    </location>
</feature>
<dbReference type="Pfam" id="PF04542">
    <property type="entry name" value="Sigma70_r2"/>
    <property type="match status" value="1"/>
</dbReference>
<sequence length="193" mass="21015">MTAAQRRRACSYADRVNPDAGPADLTALALRAAAGDVDALDRFVRATHDQVRRFIAYQAHPRHADDLTQETFARAIAALPTFQGRSHARTWLFSIAKNVVTDSQRVAARRRTVPHPAPDRLGPARSDVTTTVLDHLLAGLPAEQRDALVLTRVLGFGYDEAAEVLGCATGTIRSRVARARTALRAERRGRSAG</sequence>
<reference evidence="10" key="1">
    <citation type="journal article" date="2019" name="Int. J. Syst. Evol. Microbiol.">
        <title>The Global Catalogue of Microorganisms (GCM) 10K type strain sequencing project: providing services to taxonomists for standard genome sequencing and annotation.</title>
        <authorList>
            <consortium name="The Broad Institute Genomics Platform"/>
            <consortium name="The Broad Institute Genome Sequencing Center for Infectious Disease"/>
            <person name="Wu L."/>
            <person name="Ma J."/>
        </authorList>
    </citation>
    <scope>NUCLEOTIDE SEQUENCE [LARGE SCALE GENOMIC DNA]</scope>
    <source>
        <strain evidence="10">JCM 17688</strain>
    </source>
</reference>
<gene>
    <name evidence="9" type="ORF">GCM10023147_40880</name>
</gene>
<evidence type="ECO:0000256" key="2">
    <source>
        <dbReference type="ARBA" id="ARBA00023015"/>
    </source>
</evidence>
<dbReference type="InterPro" id="IPR013325">
    <property type="entry name" value="RNA_pol_sigma_r2"/>
</dbReference>
<dbReference type="PANTHER" id="PTHR43133:SF61">
    <property type="entry name" value="ECF RNA POLYMERASE SIGMA FACTOR SIGC"/>
    <property type="match status" value="1"/>
</dbReference>
<evidence type="ECO:0000313" key="9">
    <source>
        <dbReference type="EMBL" id="GAA4401378.1"/>
    </source>
</evidence>
<dbReference type="Gene3D" id="1.10.1740.10">
    <property type="match status" value="1"/>
</dbReference>
<accession>A0ABP8K6F9</accession>
<dbReference type="PANTHER" id="PTHR43133">
    <property type="entry name" value="RNA POLYMERASE ECF-TYPE SIGMA FACTO"/>
    <property type="match status" value="1"/>
</dbReference>
<evidence type="ECO:0000259" key="8">
    <source>
        <dbReference type="Pfam" id="PF08281"/>
    </source>
</evidence>
<dbReference type="Pfam" id="PF08281">
    <property type="entry name" value="Sigma70_r4_2"/>
    <property type="match status" value="1"/>
</dbReference>
<keyword evidence="2 6" id="KW-0805">Transcription regulation</keyword>
<keyword evidence="4 6" id="KW-0238">DNA-binding</keyword>
<proteinExistence type="inferred from homology"/>
<evidence type="ECO:0000256" key="6">
    <source>
        <dbReference type="RuleBase" id="RU000716"/>
    </source>
</evidence>
<dbReference type="InterPro" id="IPR013249">
    <property type="entry name" value="RNA_pol_sigma70_r4_t2"/>
</dbReference>
<keyword evidence="5 6" id="KW-0804">Transcription</keyword>
<dbReference type="Gene3D" id="1.10.10.10">
    <property type="entry name" value="Winged helix-like DNA-binding domain superfamily/Winged helix DNA-binding domain"/>
    <property type="match status" value="1"/>
</dbReference>
<evidence type="ECO:0000259" key="7">
    <source>
        <dbReference type="Pfam" id="PF04542"/>
    </source>
</evidence>
<dbReference type="InterPro" id="IPR000838">
    <property type="entry name" value="RNA_pol_sigma70_ECF_CS"/>
</dbReference>
<dbReference type="CDD" id="cd06171">
    <property type="entry name" value="Sigma70_r4"/>
    <property type="match status" value="1"/>
</dbReference>
<dbReference type="InterPro" id="IPR013324">
    <property type="entry name" value="RNA_pol_sigma_r3/r4-like"/>
</dbReference>
<dbReference type="InterPro" id="IPR036388">
    <property type="entry name" value="WH-like_DNA-bd_sf"/>
</dbReference>
<comment type="similarity">
    <text evidence="1 6">Belongs to the sigma-70 factor family. ECF subfamily.</text>
</comment>
<keyword evidence="10" id="KW-1185">Reference proteome</keyword>
<dbReference type="InterPro" id="IPR014284">
    <property type="entry name" value="RNA_pol_sigma-70_dom"/>
</dbReference>
<keyword evidence="3 6" id="KW-0731">Sigma factor</keyword>
<dbReference type="InterPro" id="IPR007627">
    <property type="entry name" value="RNA_pol_sigma70_r2"/>
</dbReference>
<organism evidence="9 10">
    <name type="scientific">Tsukamurella soli</name>
    <dbReference type="NCBI Taxonomy" id="644556"/>
    <lineage>
        <taxon>Bacteria</taxon>
        <taxon>Bacillati</taxon>
        <taxon>Actinomycetota</taxon>
        <taxon>Actinomycetes</taxon>
        <taxon>Mycobacteriales</taxon>
        <taxon>Tsukamurellaceae</taxon>
        <taxon>Tsukamurella</taxon>
    </lineage>
</organism>
<evidence type="ECO:0000256" key="3">
    <source>
        <dbReference type="ARBA" id="ARBA00023082"/>
    </source>
</evidence>
<dbReference type="SUPFAM" id="SSF88659">
    <property type="entry name" value="Sigma3 and sigma4 domains of RNA polymerase sigma factors"/>
    <property type="match status" value="1"/>
</dbReference>
<dbReference type="EMBL" id="BAABFR010000087">
    <property type="protein sequence ID" value="GAA4401378.1"/>
    <property type="molecule type" value="Genomic_DNA"/>
</dbReference>
<evidence type="ECO:0000313" key="10">
    <source>
        <dbReference type="Proteomes" id="UP001500635"/>
    </source>
</evidence>
<dbReference type="Proteomes" id="UP001500635">
    <property type="component" value="Unassembled WGS sequence"/>
</dbReference>
<dbReference type="SUPFAM" id="SSF88946">
    <property type="entry name" value="Sigma2 domain of RNA polymerase sigma factors"/>
    <property type="match status" value="1"/>
</dbReference>
<evidence type="ECO:0000256" key="5">
    <source>
        <dbReference type="ARBA" id="ARBA00023163"/>
    </source>
</evidence>
<dbReference type="InterPro" id="IPR039425">
    <property type="entry name" value="RNA_pol_sigma-70-like"/>
</dbReference>
<evidence type="ECO:0000256" key="4">
    <source>
        <dbReference type="ARBA" id="ARBA00023125"/>
    </source>
</evidence>
<dbReference type="PROSITE" id="PS01063">
    <property type="entry name" value="SIGMA70_ECF"/>
    <property type="match status" value="1"/>
</dbReference>
<dbReference type="NCBIfam" id="TIGR02937">
    <property type="entry name" value="sigma70-ECF"/>
    <property type="match status" value="1"/>
</dbReference>
<name>A0ABP8K6F9_9ACTN</name>
<protein>
    <recommendedName>
        <fullName evidence="6">RNA polymerase sigma factor</fullName>
    </recommendedName>
</protein>